<dbReference type="EMBL" id="AASE01000001">
    <property type="protein sequence ID" value="EAT59895.1"/>
    <property type="molecule type" value="Genomic_DNA"/>
</dbReference>
<reference evidence="3 4" key="1">
    <citation type="submission" date="2006-07" db="EMBL/GenBank/DDBJ databases">
        <title>Annotation of the draft genome assembly of Chlorobium ferroxidans DSM 13031.</title>
        <authorList>
            <consortium name="US DOE Joint Genome Institute (JGI-ORNL)"/>
            <person name="Larimer F."/>
            <person name="Land M."/>
            <person name="Hauser L."/>
        </authorList>
    </citation>
    <scope>NUCLEOTIDE SEQUENCE [LARGE SCALE GENOMIC DNA]</scope>
    <source>
        <strain evidence="3 4">DSM 13031</strain>
    </source>
</reference>
<feature type="domain" description="DUF3592" evidence="2">
    <location>
        <begin position="39"/>
        <end position="111"/>
    </location>
</feature>
<protein>
    <recommendedName>
        <fullName evidence="2">DUF3592 domain-containing protein</fullName>
    </recommendedName>
</protein>
<dbReference type="RefSeq" id="WP_006365167.1">
    <property type="nucleotide sequence ID" value="NZ_AASE01000001.1"/>
</dbReference>
<feature type="transmembrane region" description="Helical" evidence="1">
    <location>
        <begin position="7"/>
        <end position="25"/>
    </location>
</feature>
<evidence type="ECO:0000313" key="3">
    <source>
        <dbReference type="EMBL" id="EAT59895.1"/>
    </source>
</evidence>
<sequence length="238" mass="26579">MKVLTIIKYLFTAFGIAMLLGTFWISENTRTFLSKAVTTEGTVVRLIESWSGSSNISHDSKIYRPVIRFTDGNGSPQVFISSSGSNPPAYSEGEKVELIYLPDDPQKAQINDLFSLWAGSIILGGLGGVFLLAGAGIFLVPILKGRKNDSLREQGTPVETEFQTVSMNTAVSVNGNCPFQVVTQWKNPATSEIHVFKSDNLWYDPTQYIQNRRIRVFIDRNNPKRYYVDLSFLPKLAE</sequence>
<keyword evidence="1" id="KW-0472">Membrane</keyword>
<feature type="transmembrane region" description="Helical" evidence="1">
    <location>
        <begin position="121"/>
        <end position="143"/>
    </location>
</feature>
<dbReference type="Pfam" id="PF12158">
    <property type="entry name" value="DUF3592"/>
    <property type="match status" value="1"/>
</dbReference>
<proteinExistence type="predicted"/>
<evidence type="ECO:0000256" key="1">
    <source>
        <dbReference type="SAM" id="Phobius"/>
    </source>
</evidence>
<comment type="caution">
    <text evidence="3">The sequence shown here is derived from an EMBL/GenBank/DDBJ whole genome shotgun (WGS) entry which is preliminary data.</text>
</comment>
<dbReference type="OrthoDB" id="2242169at2"/>
<reference evidence="3 4" key="2">
    <citation type="submission" date="2006-07" db="EMBL/GenBank/DDBJ databases">
        <title>Sequencing of the draft genome and assembly of Chlorobium ferroxidans DSM 13031.</title>
        <authorList>
            <consortium name="US DOE Joint Genome Institute (JGI-PGF)"/>
            <person name="Copeland A."/>
            <person name="Lucas S."/>
            <person name="Lapidus A."/>
            <person name="Barry K."/>
            <person name="Glavina del Rio T."/>
            <person name="Dalin E."/>
            <person name="Tice H."/>
            <person name="Bruce D."/>
            <person name="Pitluck S."/>
            <person name="Richardson P."/>
        </authorList>
    </citation>
    <scope>NUCLEOTIDE SEQUENCE [LARGE SCALE GENOMIC DNA]</scope>
    <source>
        <strain evidence="3 4">DSM 13031</strain>
    </source>
</reference>
<keyword evidence="1" id="KW-1133">Transmembrane helix</keyword>
<dbReference type="Proteomes" id="UP000004162">
    <property type="component" value="Unassembled WGS sequence"/>
</dbReference>
<accession>Q0YUZ7</accession>
<keyword evidence="1" id="KW-0812">Transmembrane</keyword>
<gene>
    <name evidence="3" type="ORF">CferDRAFT_1902</name>
</gene>
<evidence type="ECO:0000313" key="4">
    <source>
        <dbReference type="Proteomes" id="UP000004162"/>
    </source>
</evidence>
<evidence type="ECO:0000259" key="2">
    <source>
        <dbReference type="Pfam" id="PF12158"/>
    </source>
</evidence>
<dbReference type="AlphaFoldDB" id="Q0YUZ7"/>
<organism evidence="3 4">
    <name type="scientific">Chlorobium ferrooxidans DSM 13031</name>
    <dbReference type="NCBI Taxonomy" id="377431"/>
    <lineage>
        <taxon>Bacteria</taxon>
        <taxon>Pseudomonadati</taxon>
        <taxon>Chlorobiota</taxon>
        <taxon>Chlorobiia</taxon>
        <taxon>Chlorobiales</taxon>
        <taxon>Chlorobiaceae</taxon>
        <taxon>Chlorobium/Pelodictyon group</taxon>
        <taxon>Chlorobium</taxon>
    </lineage>
</organism>
<name>Q0YUZ7_9CHLB</name>
<dbReference type="InterPro" id="IPR021994">
    <property type="entry name" value="DUF3592"/>
</dbReference>
<keyword evidence="4" id="KW-1185">Reference proteome</keyword>